<dbReference type="AlphaFoldDB" id="A0A1A9UM89"/>
<evidence type="ECO:0000313" key="1">
    <source>
        <dbReference type="EnsemblMetazoa" id="GAUT009093-PA"/>
    </source>
</evidence>
<sequence>MPTSAVILKFKADVNLKETARWRQTFQYMRFNGKNMQLPLKKATNTVSMTGNSEKRTFVSNAKAAENTETQTDEKIPNKGRVNCVTSARDNHSMKSLEDIFDNVLIIAANNDTKATIKLRSLAHRSLDH</sequence>
<evidence type="ECO:0000313" key="2">
    <source>
        <dbReference type="Proteomes" id="UP000078200"/>
    </source>
</evidence>
<name>A0A1A9UM89_GLOAU</name>
<accession>A0A1A9UM89</accession>
<organism evidence="1 2">
    <name type="scientific">Glossina austeni</name>
    <name type="common">Savannah tsetse fly</name>
    <dbReference type="NCBI Taxonomy" id="7395"/>
    <lineage>
        <taxon>Eukaryota</taxon>
        <taxon>Metazoa</taxon>
        <taxon>Ecdysozoa</taxon>
        <taxon>Arthropoda</taxon>
        <taxon>Hexapoda</taxon>
        <taxon>Insecta</taxon>
        <taxon>Pterygota</taxon>
        <taxon>Neoptera</taxon>
        <taxon>Endopterygota</taxon>
        <taxon>Diptera</taxon>
        <taxon>Brachycera</taxon>
        <taxon>Muscomorpha</taxon>
        <taxon>Hippoboscoidea</taxon>
        <taxon>Glossinidae</taxon>
        <taxon>Glossina</taxon>
    </lineage>
</organism>
<dbReference type="Pfam" id="PF10221">
    <property type="entry name" value="Mat89Bb"/>
    <property type="match status" value="1"/>
</dbReference>
<dbReference type="VEuPathDB" id="VectorBase:GAUT009093"/>
<reference evidence="1" key="1">
    <citation type="submission" date="2020-05" db="UniProtKB">
        <authorList>
            <consortium name="EnsemblMetazoa"/>
        </authorList>
    </citation>
    <scope>IDENTIFICATION</scope>
    <source>
        <strain evidence="1">TTRI</strain>
    </source>
</reference>
<protein>
    <submittedName>
        <fullName evidence="1">Uncharacterized protein</fullName>
    </submittedName>
</protein>
<dbReference type="Proteomes" id="UP000078200">
    <property type="component" value="Unassembled WGS sequence"/>
</dbReference>
<keyword evidence="2" id="KW-1185">Reference proteome</keyword>
<dbReference type="InterPro" id="IPR019355">
    <property type="entry name" value="Cell_cycle_regulator_Mat89Bb"/>
</dbReference>
<dbReference type="EnsemblMetazoa" id="GAUT009093-RA">
    <property type="protein sequence ID" value="GAUT009093-PA"/>
    <property type="gene ID" value="GAUT009093"/>
</dbReference>
<dbReference type="STRING" id="7395.A0A1A9UM89"/>
<proteinExistence type="predicted"/>